<evidence type="ECO:0000313" key="2">
    <source>
        <dbReference type="EMBL" id="TDZ35071.1"/>
    </source>
</evidence>
<accession>A0A4R8Q8T4</accession>
<reference evidence="2 3" key="1">
    <citation type="submission" date="2018-11" db="EMBL/GenBank/DDBJ databases">
        <title>Genome sequence and assembly of Colletotrichum spinosum.</title>
        <authorList>
            <person name="Gan P."/>
            <person name="Shirasu K."/>
        </authorList>
    </citation>
    <scope>NUCLEOTIDE SEQUENCE [LARGE SCALE GENOMIC DNA]</scope>
    <source>
        <strain evidence="2 3">CBS 515.97</strain>
    </source>
</reference>
<evidence type="ECO:0000256" key="1">
    <source>
        <dbReference type="SAM" id="MobiDB-lite"/>
    </source>
</evidence>
<keyword evidence="3" id="KW-1185">Reference proteome</keyword>
<dbReference type="Proteomes" id="UP000295083">
    <property type="component" value="Unassembled WGS sequence"/>
</dbReference>
<protein>
    <submittedName>
        <fullName evidence="2">Uncharacterized protein</fullName>
    </submittedName>
</protein>
<proteinExistence type="predicted"/>
<name>A0A4R8Q8T4_9PEZI</name>
<organism evidence="2 3">
    <name type="scientific">Colletotrichum spinosum</name>
    <dbReference type="NCBI Taxonomy" id="1347390"/>
    <lineage>
        <taxon>Eukaryota</taxon>
        <taxon>Fungi</taxon>
        <taxon>Dikarya</taxon>
        <taxon>Ascomycota</taxon>
        <taxon>Pezizomycotina</taxon>
        <taxon>Sordariomycetes</taxon>
        <taxon>Hypocreomycetidae</taxon>
        <taxon>Glomerellales</taxon>
        <taxon>Glomerellaceae</taxon>
        <taxon>Colletotrichum</taxon>
        <taxon>Colletotrichum orbiculare species complex</taxon>
    </lineage>
</organism>
<sequence>MTSRFTGTRVTSRPHPLRVESITTGLRTNEFRTGRSQQTTCSAEARPSGRRNTSPHGNLDDAKLAFHCLVSYRHTARPSTRLYAQSSMEDLLPKARETNFTTWKTSHADLEHCRRRRVRDHLSKVDRSFRDTALEQTQLCICRSCRHLSCDRHHALYQDLANADRPNKRPFHPCSKLTSKVQIELGGCNAI</sequence>
<dbReference type="AlphaFoldDB" id="A0A4R8Q8T4"/>
<comment type="caution">
    <text evidence="2">The sequence shown here is derived from an EMBL/GenBank/DDBJ whole genome shotgun (WGS) entry which is preliminary data.</text>
</comment>
<feature type="region of interest" description="Disordered" evidence="1">
    <location>
        <begin position="33"/>
        <end position="58"/>
    </location>
</feature>
<evidence type="ECO:0000313" key="3">
    <source>
        <dbReference type="Proteomes" id="UP000295083"/>
    </source>
</evidence>
<gene>
    <name evidence="2" type="ORF">C8035_v010136</name>
</gene>
<dbReference type="EMBL" id="QAPG01000046">
    <property type="protein sequence ID" value="TDZ35071.1"/>
    <property type="molecule type" value="Genomic_DNA"/>
</dbReference>